<dbReference type="PANTHER" id="PTHR46487">
    <property type="entry name" value="DNA REPAIR PROTEIN XRCC3"/>
    <property type="match status" value="1"/>
</dbReference>
<protein>
    <recommendedName>
        <fullName evidence="1">RecA family profile 1 domain-containing protein</fullName>
    </recommendedName>
</protein>
<dbReference type="GO" id="GO:0005657">
    <property type="term" value="C:replication fork"/>
    <property type="evidence" value="ECO:0007669"/>
    <property type="project" value="TreeGrafter"/>
</dbReference>
<dbReference type="InterPro" id="IPR013632">
    <property type="entry name" value="Rad51_C"/>
</dbReference>
<proteinExistence type="predicted"/>
<accession>A0A0F4ZHT2</accession>
<feature type="domain" description="RecA family profile 1" evidence="1">
    <location>
        <begin position="79"/>
        <end position="261"/>
    </location>
</feature>
<dbReference type="GO" id="GO:0090656">
    <property type="term" value="P:t-circle formation"/>
    <property type="evidence" value="ECO:0007669"/>
    <property type="project" value="TreeGrafter"/>
</dbReference>
<dbReference type="SUPFAM" id="SSF52540">
    <property type="entry name" value="P-loop containing nucleoside triphosphate hydrolases"/>
    <property type="match status" value="1"/>
</dbReference>
<dbReference type="GO" id="GO:0000400">
    <property type="term" value="F:four-way junction DNA binding"/>
    <property type="evidence" value="ECO:0007669"/>
    <property type="project" value="TreeGrafter"/>
</dbReference>
<dbReference type="PROSITE" id="PS50162">
    <property type="entry name" value="RECA_2"/>
    <property type="match status" value="1"/>
</dbReference>
<dbReference type="GO" id="GO:0061982">
    <property type="term" value="P:meiosis I cell cycle process"/>
    <property type="evidence" value="ECO:0007669"/>
    <property type="project" value="UniProtKB-ARBA"/>
</dbReference>
<dbReference type="GO" id="GO:0005524">
    <property type="term" value="F:ATP binding"/>
    <property type="evidence" value="ECO:0007669"/>
    <property type="project" value="InterPro"/>
</dbReference>
<dbReference type="GO" id="GO:0140664">
    <property type="term" value="F:ATP-dependent DNA damage sensor activity"/>
    <property type="evidence" value="ECO:0007669"/>
    <property type="project" value="InterPro"/>
</dbReference>
<dbReference type="InterPro" id="IPR027417">
    <property type="entry name" value="P-loop_NTPase"/>
</dbReference>
<dbReference type="OrthoDB" id="1861185at2759"/>
<comment type="caution">
    <text evidence="2">The sequence shown here is derived from an EMBL/GenBank/DDBJ whole genome shotgun (WGS) entry which is preliminary data.</text>
</comment>
<dbReference type="Proteomes" id="UP000033483">
    <property type="component" value="Unassembled WGS sequence"/>
</dbReference>
<dbReference type="InterPro" id="IPR020588">
    <property type="entry name" value="RecA_ATP-bd"/>
</dbReference>
<evidence type="ECO:0000313" key="2">
    <source>
        <dbReference type="EMBL" id="KKA30107.1"/>
    </source>
</evidence>
<dbReference type="EMBL" id="LAEV01000505">
    <property type="protein sequence ID" value="KKA30107.1"/>
    <property type="molecule type" value="Genomic_DNA"/>
</dbReference>
<dbReference type="GO" id="GO:0000722">
    <property type="term" value="P:telomere maintenance via recombination"/>
    <property type="evidence" value="ECO:0007669"/>
    <property type="project" value="TreeGrafter"/>
</dbReference>
<dbReference type="PANTHER" id="PTHR46487:SF1">
    <property type="entry name" value="DNA REPAIR PROTEIN XRCC3"/>
    <property type="match status" value="1"/>
</dbReference>
<sequence length="412" mass="44024">MSDLSSILPSFPLEPYSKLLQTLDHHCITTADLLSRDPVVLSSLTSIPILDIRRLSASISHHLQTSLLSTRRSLSTLPAPTLISTLDDALDDALAGGFPTGYISEITAPSGAGKTQLLLSLLLAVQMAPPRGSARSALYITTEAPLPTSRLAHILAVHPVLRAYNAVHPPARRVSLDRIAAAATPDIESQHHVLAFQVPVLIERLGVGLLVLDSVAANYRAEFARGSGALARRAADLAELGHMLRALARKYNIAVVVANQVADRFAPDTPVLGMTQAAALPPALSLSDHDGQAWGRPAPEPAEQKGIAALQLDHQQRFFTGWGDDPAQLGSDGLKTPALGLVWATQLALRVALVVKPVYGNKENDEGIKSSWRRWMKVVFAPHVAGARRGVERAVEYEIVASGVRGVGSLRV</sequence>
<dbReference type="GO" id="GO:0033065">
    <property type="term" value="C:Rad51C-XRCC3 complex"/>
    <property type="evidence" value="ECO:0007669"/>
    <property type="project" value="TreeGrafter"/>
</dbReference>
<evidence type="ECO:0000259" key="1">
    <source>
        <dbReference type="PROSITE" id="PS50162"/>
    </source>
</evidence>
<dbReference type="Pfam" id="PF08423">
    <property type="entry name" value="Rad51"/>
    <property type="match status" value="1"/>
</dbReference>
<dbReference type="GO" id="GO:0071140">
    <property type="term" value="P:resolution of mitotic recombination intermediates"/>
    <property type="evidence" value="ECO:0007669"/>
    <property type="project" value="TreeGrafter"/>
</dbReference>
<gene>
    <name evidence="2" type="ORF">TD95_003066</name>
</gene>
<name>A0A0F4ZHT2_9PEZI</name>
<dbReference type="Gene3D" id="3.40.50.300">
    <property type="entry name" value="P-loop containing nucleotide triphosphate hydrolases"/>
    <property type="match status" value="1"/>
</dbReference>
<keyword evidence="3" id="KW-1185">Reference proteome</keyword>
<dbReference type="AlphaFoldDB" id="A0A0F4ZHT2"/>
<evidence type="ECO:0000313" key="3">
    <source>
        <dbReference type="Proteomes" id="UP000033483"/>
    </source>
</evidence>
<dbReference type="GO" id="GO:0045003">
    <property type="term" value="P:double-strand break repair via synthesis-dependent strand annealing"/>
    <property type="evidence" value="ECO:0007669"/>
    <property type="project" value="TreeGrafter"/>
</dbReference>
<reference evidence="2 3" key="1">
    <citation type="submission" date="2015-03" db="EMBL/GenBank/DDBJ databases">
        <authorList>
            <person name="Radwan O."/>
            <person name="Al-Naeli F.A."/>
            <person name="Rendon G.A."/>
            <person name="Fields C."/>
        </authorList>
    </citation>
    <scope>NUCLEOTIDE SEQUENCE [LARGE SCALE GENOMIC DNA]</scope>
    <source>
        <strain evidence="2">CR-DP1</strain>
    </source>
</reference>
<organism evidence="2 3">
    <name type="scientific">Thielaviopsis punctulata</name>
    <dbReference type="NCBI Taxonomy" id="72032"/>
    <lineage>
        <taxon>Eukaryota</taxon>
        <taxon>Fungi</taxon>
        <taxon>Dikarya</taxon>
        <taxon>Ascomycota</taxon>
        <taxon>Pezizomycotina</taxon>
        <taxon>Sordariomycetes</taxon>
        <taxon>Hypocreomycetidae</taxon>
        <taxon>Microascales</taxon>
        <taxon>Ceratocystidaceae</taxon>
        <taxon>Thielaviopsis</taxon>
    </lineage>
</organism>